<keyword evidence="3" id="KW-1185">Reference proteome</keyword>
<organism evidence="2 3">
    <name type="scientific">Catenulispora pinistramenti</name>
    <dbReference type="NCBI Taxonomy" id="2705254"/>
    <lineage>
        <taxon>Bacteria</taxon>
        <taxon>Bacillati</taxon>
        <taxon>Actinomycetota</taxon>
        <taxon>Actinomycetes</taxon>
        <taxon>Catenulisporales</taxon>
        <taxon>Catenulisporaceae</taxon>
        <taxon>Catenulispora</taxon>
    </lineage>
</organism>
<dbReference type="EMBL" id="JAAFYZ010000013">
    <property type="protein sequence ID" value="MBS2546427.1"/>
    <property type="molecule type" value="Genomic_DNA"/>
</dbReference>
<reference evidence="2 3" key="1">
    <citation type="submission" date="2020-02" db="EMBL/GenBank/DDBJ databases">
        <title>Acidophilic actinobacteria isolated from forest soil.</title>
        <authorList>
            <person name="Golinska P."/>
        </authorList>
    </citation>
    <scope>NUCLEOTIDE SEQUENCE [LARGE SCALE GENOMIC DNA]</scope>
    <source>
        <strain evidence="2 3">NL8</strain>
    </source>
</reference>
<protein>
    <submittedName>
        <fullName evidence="2">Uncharacterized protein</fullName>
    </submittedName>
</protein>
<feature type="region of interest" description="Disordered" evidence="1">
    <location>
        <begin position="25"/>
        <end position="76"/>
    </location>
</feature>
<dbReference type="RefSeq" id="WP_212008076.1">
    <property type="nucleotide sequence ID" value="NZ_JAAFYZ010000013.1"/>
</dbReference>
<proteinExistence type="predicted"/>
<evidence type="ECO:0000313" key="2">
    <source>
        <dbReference type="EMBL" id="MBS2546427.1"/>
    </source>
</evidence>
<gene>
    <name evidence="2" type="ORF">KGQ19_06065</name>
</gene>
<accession>A0ABS5KJT8</accession>
<comment type="caution">
    <text evidence="2">The sequence shown here is derived from an EMBL/GenBank/DDBJ whole genome shotgun (WGS) entry which is preliminary data.</text>
</comment>
<dbReference type="Proteomes" id="UP000730482">
    <property type="component" value="Unassembled WGS sequence"/>
</dbReference>
<evidence type="ECO:0000256" key="1">
    <source>
        <dbReference type="SAM" id="MobiDB-lite"/>
    </source>
</evidence>
<name>A0ABS5KJT8_9ACTN</name>
<evidence type="ECO:0000313" key="3">
    <source>
        <dbReference type="Proteomes" id="UP000730482"/>
    </source>
</evidence>
<sequence length="76" mass="8154">MDKFYGRAGEMVDNRVETHGLNDLQMHGGEEVGHGGVRNLSNEDLLKPGGPQGNDPISGYRDWAPGDSGNFPGSLE</sequence>